<dbReference type="AlphaFoldDB" id="A0A1F5YN15"/>
<proteinExistence type="predicted"/>
<protein>
    <submittedName>
        <fullName evidence="2">Uncharacterized protein</fullName>
    </submittedName>
</protein>
<keyword evidence="1" id="KW-0472">Membrane</keyword>
<evidence type="ECO:0000256" key="1">
    <source>
        <dbReference type="SAM" id="Phobius"/>
    </source>
</evidence>
<keyword evidence="1" id="KW-1133">Transmembrane helix</keyword>
<dbReference type="Proteomes" id="UP000178448">
    <property type="component" value="Unassembled WGS sequence"/>
</dbReference>
<reference evidence="2 3" key="1">
    <citation type="journal article" date="2016" name="Nat. Commun.">
        <title>Thousands of microbial genomes shed light on interconnected biogeochemical processes in an aquifer system.</title>
        <authorList>
            <person name="Anantharaman K."/>
            <person name="Brown C.T."/>
            <person name="Hug L.A."/>
            <person name="Sharon I."/>
            <person name="Castelle C.J."/>
            <person name="Probst A.J."/>
            <person name="Thomas B.C."/>
            <person name="Singh A."/>
            <person name="Wilkins M.J."/>
            <person name="Karaoz U."/>
            <person name="Brodie E.L."/>
            <person name="Williams K.H."/>
            <person name="Hubbard S.S."/>
            <person name="Banfield J.F."/>
        </authorList>
    </citation>
    <scope>NUCLEOTIDE SEQUENCE [LARGE SCALE GENOMIC DNA]</scope>
</reference>
<sequence length="192" mass="22010">MQRKTDSQNADAITGVRHFINNIFTKLYLELTLLKRSRRTDQKLIDRILLQSRCINAYFRLITEYSRNNYPPPDYTPTDFTAVASELAAVLSVLPVEYDMPDRFARRRYTGDTQRLYLLVETYILTALVSGTAVKVKCSFQVLPQMIRLQVTGLHGSVPAFLDNCLEVYRVANPVEVTKVAGKYLRFTFKSG</sequence>
<keyword evidence="1" id="KW-0812">Transmembrane</keyword>
<gene>
    <name evidence="2" type="ORF">A2Z33_00575</name>
</gene>
<name>A0A1F5YN15_9BACT</name>
<comment type="caution">
    <text evidence="2">The sequence shown here is derived from an EMBL/GenBank/DDBJ whole genome shotgun (WGS) entry which is preliminary data.</text>
</comment>
<organism evidence="2 3">
    <name type="scientific">Candidatus Gottesmanbacteria bacterium RBG_16_52_11</name>
    <dbReference type="NCBI Taxonomy" id="1798374"/>
    <lineage>
        <taxon>Bacteria</taxon>
        <taxon>Candidatus Gottesmaniibacteriota</taxon>
    </lineage>
</organism>
<feature type="transmembrane region" description="Helical" evidence="1">
    <location>
        <begin position="116"/>
        <end position="134"/>
    </location>
</feature>
<accession>A0A1F5YN15</accession>
<evidence type="ECO:0000313" key="3">
    <source>
        <dbReference type="Proteomes" id="UP000178448"/>
    </source>
</evidence>
<dbReference type="EMBL" id="MFJD01000015">
    <property type="protein sequence ID" value="OGG01516.1"/>
    <property type="molecule type" value="Genomic_DNA"/>
</dbReference>
<evidence type="ECO:0000313" key="2">
    <source>
        <dbReference type="EMBL" id="OGG01516.1"/>
    </source>
</evidence>